<dbReference type="Pfam" id="PF00392">
    <property type="entry name" value="GntR"/>
    <property type="match status" value="1"/>
</dbReference>
<dbReference type="Gene3D" id="1.10.10.10">
    <property type="entry name" value="Winged helix-like DNA-binding domain superfamily/Winged helix DNA-binding domain"/>
    <property type="match status" value="1"/>
</dbReference>
<keyword evidence="1" id="KW-0805">Transcription regulation</keyword>
<keyword evidence="3" id="KW-0804">Transcription</keyword>
<dbReference type="PANTHER" id="PTHR43649">
    <property type="entry name" value="ARABINOSE-BINDING PROTEIN-RELATED"/>
    <property type="match status" value="1"/>
</dbReference>
<dbReference type="AlphaFoldDB" id="A0A3S9UT11"/>
<dbReference type="Pfam" id="PF01547">
    <property type="entry name" value="SBP_bac_1"/>
    <property type="match status" value="1"/>
</dbReference>
<dbReference type="RefSeq" id="WP_126995074.1">
    <property type="nucleotide sequence ID" value="NZ_CP034346.1"/>
</dbReference>
<dbReference type="EMBL" id="CP034346">
    <property type="protein sequence ID" value="AZS13420.1"/>
    <property type="molecule type" value="Genomic_DNA"/>
</dbReference>
<dbReference type="InterPro" id="IPR050490">
    <property type="entry name" value="Bact_solute-bd_prot1"/>
</dbReference>
<feature type="domain" description="HTH gntR-type" evidence="4">
    <location>
        <begin position="9"/>
        <end position="77"/>
    </location>
</feature>
<dbReference type="PROSITE" id="PS50949">
    <property type="entry name" value="HTH_GNTR"/>
    <property type="match status" value="1"/>
</dbReference>
<dbReference type="Gene3D" id="3.40.190.10">
    <property type="entry name" value="Periplasmic binding protein-like II"/>
    <property type="match status" value="1"/>
</dbReference>
<accession>A0A3S9UT11</accession>
<dbReference type="PANTHER" id="PTHR43649:SF12">
    <property type="entry name" value="DIACETYLCHITOBIOSE BINDING PROTEIN DASA"/>
    <property type="match status" value="1"/>
</dbReference>
<proteinExistence type="predicted"/>
<dbReference type="OrthoDB" id="2374506at2"/>
<dbReference type="SUPFAM" id="SSF53850">
    <property type="entry name" value="Periplasmic binding protein-like II"/>
    <property type="match status" value="1"/>
</dbReference>
<dbReference type="InterPro" id="IPR000524">
    <property type="entry name" value="Tscrpt_reg_HTH_GntR"/>
</dbReference>
<evidence type="ECO:0000313" key="5">
    <source>
        <dbReference type="EMBL" id="AZS13420.1"/>
    </source>
</evidence>
<dbReference type="CDD" id="cd07377">
    <property type="entry name" value="WHTH_GntR"/>
    <property type="match status" value="1"/>
</dbReference>
<dbReference type="GO" id="GO:0003700">
    <property type="term" value="F:DNA-binding transcription factor activity"/>
    <property type="evidence" value="ECO:0007669"/>
    <property type="project" value="InterPro"/>
</dbReference>
<evidence type="ECO:0000256" key="2">
    <source>
        <dbReference type="ARBA" id="ARBA00023125"/>
    </source>
</evidence>
<evidence type="ECO:0000259" key="4">
    <source>
        <dbReference type="PROSITE" id="PS50949"/>
    </source>
</evidence>
<protein>
    <submittedName>
        <fullName evidence="5">Extracellular solute-binding protein</fullName>
    </submittedName>
</protein>
<dbReference type="GO" id="GO:0003677">
    <property type="term" value="F:DNA binding"/>
    <property type="evidence" value="ECO:0007669"/>
    <property type="project" value="UniProtKB-KW"/>
</dbReference>
<keyword evidence="2" id="KW-0238">DNA-binding</keyword>
<dbReference type="SMART" id="SM00345">
    <property type="entry name" value="HTH_GNTR"/>
    <property type="match status" value="1"/>
</dbReference>
<evidence type="ECO:0000313" key="6">
    <source>
        <dbReference type="Proteomes" id="UP000270678"/>
    </source>
</evidence>
<dbReference type="InterPro" id="IPR006059">
    <property type="entry name" value="SBP"/>
</dbReference>
<dbReference type="InterPro" id="IPR036388">
    <property type="entry name" value="WH-like_DNA-bd_sf"/>
</dbReference>
<dbReference type="Proteomes" id="UP000270678">
    <property type="component" value="Chromosome"/>
</dbReference>
<organism evidence="5 6">
    <name type="scientific">Paenibacillus lutimineralis</name>
    <dbReference type="NCBI Taxonomy" id="2707005"/>
    <lineage>
        <taxon>Bacteria</taxon>
        <taxon>Bacillati</taxon>
        <taxon>Bacillota</taxon>
        <taxon>Bacilli</taxon>
        <taxon>Bacillales</taxon>
        <taxon>Paenibacillaceae</taxon>
        <taxon>Paenibacillus</taxon>
    </lineage>
</organism>
<reference evidence="6" key="1">
    <citation type="submission" date="2018-12" db="EMBL/GenBank/DDBJ databases">
        <title>Complete genome sequence of Paenibacillus sp. MBLB1234.</title>
        <authorList>
            <person name="Nam Y.-D."/>
            <person name="Kang J."/>
            <person name="Chung W.-H."/>
            <person name="Park Y.S."/>
        </authorList>
    </citation>
    <scope>NUCLEOTIDE SEQUENCE [LARGE SCALE GENOMIC DNA]</scope>
    <source>
        <strain evidence="6">MBLB1234</strain>
    </source>
</reference>
<dbReference type="KEGG" id="plut:EI981_02310"/>
<dbReference type="PRINTS" id="PR00035">
    <property type="entry name" value="HTHGNTR"/>
</dbReference>
<gene>
    <name evidence="5" type="ORF">EI981_02310</name>
</gene>
<name>A0A3S9UT11_9BACL</name>
<sequence>MLSRKNEFLIRYQTLRDDLRGEILSGKIKPNEYILPENTLSQKYNISRVSVRKVLAELVEEGLIEKITGKGNRVTIPKDGLPVKEKIRLAWFSTSYELEIVKEIIGKYNASQPFAEAELSIIPESSYMESITQLIEGEDGPDVFMISDSHFRQLLDMGKAHLLHPYLSDKMDPQTDSYPKLYELFEYDGQPIITPFLFSPVVVCYNKRLFEQAGISGQDPIHNWTALVDTAKSCTKDTDGDGRIDHYGFCFSSSPHRWPVFMLQNEGTLISDNNECNIDNRNTIEALQFCLDLMYKEQVSPIYSHGSEYMAEALFVKERVAMILSTYYFMNEFRGSTMQWNVCPVPEQKSEGTLLLGGGLGINKNSQRLKLTESFVDFMVGTEAQTLIKKLGCTIPALKHVAEDDSLLDWAIHPKNYNVFQEIMPYTRTLLELKMNTSEFDLLRNEMQLMWMNIEGPGEACGRIVQLINERRAQVMDSVSSKELQ</sequence>
<evidence type="ECO:0000256" key="3">
    <source>
        <dbReference type="ARBA" id="ARBA00023163"/>
    </source>
</evidence>
<dbReference type="SUPFAM" id="SSF46785">
    <property type="entry name" value="Winged helix' DNA-binding domain"/>
    <property type="match status" value="1"/>
</dbReference>
<evidence type="ECO:0000256" key="1">
    <source>
        <dbReference type="ARBA" id="ARBA00023015"/>
    </source>
</evidence>
<keyword evidence="6" id="KW-1185">Reference proteome</keyword>
<dbReference type="InterPro" id="IPR036390">
    <property type="entry name" value="WH_DNA-bd_sf"/>
</dbReference>